<reference evidence="2" key="1">
    <citation type="submission" date="2017-06" db="EMBL/GenBank/DDBJ databases">
        <authorList>
            <person name="Varghese N."/>
            <person name="Submissions S."/>
        </authorList>
    </citation>
    <scope>NUCLEOTIDE SEQUENCE [LARGE SCALE GENOMIC DNA]</scope>
    <source>
        <strain evidence="2">DSM 44485</strain>
    </source>
</reference>
<protein>
    <submittedName>
        <fullName evidence="1">Uncharacterized protein</fullName>
    </submittedName>
</protein>
<organism evidence="1 2">
    <name type="scientific">Actinomadura mexicana</name>
    <dbReference type="NCBI Taxonomy" id="134959"/>
    <lineage>
        <taxon>Bacteria</taxon>
        <taxon>Bacillati</taxon>
        <taxon>Actinomycetota</taxon>
        <taxon>Actinomycetes</taxon>
        <taxon>Streptosporangiales</taxon>
        <taxon>Thermomonosporaceae</taxon>
        <taxon>Actinomadura</taxon>
    </lineage>
</organism>
<dbReference type="AlphaFoldDB" id="A0A238WVE2"/>
<dbReference type="EMBL" id="FZNP01000003">
    <property type="protein sequence ID" value="SNR50154.1"/>
    <property type="molecule type" value="Genomic_DNA"/>
</dbReference>
<keyword evidence="2" id="KW-1185">Reference proteome</keyword>
<evidence type="ECO:0000313" key="1">
    <source>
        <dbReference type="EMBL" id="SNR50154.1"/>
    </source>
</evidence>
<dbReference type="Proteomes" id="UP000198420">
    <property type="component" value="Unassembled WGS sequence"/>
</dbReference>
<evidence type="ECO:0000313" key="2">
    <source>
        <dbReference type="Proteomes" id="UP000198420"/>
    </source>
</evidence>
<gene>
    <name evidence="1" type="ORF">SAMN06265355_103310</name>
</gene>
<name>A0A238WVE2_9ACTN</name>
<accession>A0A238WVE2</accession>
<proteinExistence type="predicted"/>
<sequence>MVRMVGAVTEPIRAARPPPNRLAVARLEAHIGDVGGETH</sequence>